<feature type="domain" description="Methyltransferase" evidence="1">
    <location>
        <begin position="54"/>
        <end position="145"/>
    </location>
</feature>
<dbReference type="InterPro" id="IPR029063">
    <property type="entry name" value="SAM-dependent_MTases_sf"/>
</dbReference>
<dbReference type="AlphaFoldDB" id="A0AAE6YAQ6"/>
<dbReference type="GO" id="GO:0032259">
    <property type="term" value="P:methylation"/>
    <property type="evidence" value="ECO:0007669"/>
    <property type="project" value="UniProtKB-KW"/>
</dbReference>
<reference evidence="3 5" key="2">
    <citation type="submission" date="2020-03" db="EMBL/GenBank/DDBJ databases">
        <title>Is there a link between lipid content and antibiotic production in Streptomyces?</title>
        <authorList>
            <person name="David M."/>
            <person name="Lejeune C."/>
            <person name="Abreu S."/>
            <person name="Thibessard A."/>
            <person name="Leblond P."/>
            <person name="Chaminade P."/>
            <person name="Virolle M.-J."/>
        </authorList>
    </citation>
    <scope>NUCLEOTIDE SEQUENCE [LARGE SCALE GENOMIC DNA]</scope>
    <source>
        <strain evidence="3 5">DSM 41481</strain>
    </source>
</reference>
<evidence type="ECO:0000259" key="1">
    <source>
        <dbReference type="Pfam" id="PF13649"/>
    </source>
</evidence>
<accession>A0AAE6YAQ6</accession>
<dbReference type="PANTHER" id="PTHR42912">
    <property type="entry name" value="METHYLTRANSFERASE"/>
    <property type="match status" value="1"/>
</dbReference>
<dbReference type="GO" id="GO:0008168">
    <property type="term" value="F:methyltransferase activity"/>
    <property type="evidence" value="ECO:0007669"/>
    <property type="project" value="UniProtKB-KW"/>
</dbReference>
<dbReference type="Gene3D" id="3.40.50.150">
    <property type="entry name" value="Vaccinia Virus protein VP39"/>
    <property type="match status" value="1"/>
</dbReference>
<evidence type="ECO:0000313" key="5">
    <source>
        <dbReference type="Proteomes" id="UP000502504"/>
    </source>
</evidence>
<dbReference type="InterPro" id="IPR050508">
    <property type="entry name" value="Methyltransf_Superfamily"/>
</dbReference>
<dbReference type="GeneID" id="93955938"/>
<dbReference type="SUPFAM" id="SSF53335">
    <property type="entry name" value="S-adenosyl-L-methionine-dependent methyltransferases"/>
    <property type="match status" value="1"/>
</dbReference>
<gene>
    <name evidence="2" type="ORF">AFM16_22420</name>
    <name evidence="3" type="ORF">HCX60_22825</name>
</gene>
<organism evidence="3 5">
    <name type="scientific">Streptomyces antibioticus</name>
    <dbReference type="NCBI Taxonomy" id="1890"/>
    <lineage>
        <taxon>Bacteria</taxon>
        <taxon>Bacillati</taxon>
        <taxon>Actinomycetota</taxon>
        <taxon>Actinomycetes</taxon>
        <taxon>Kitasatosporales</taxon>
        <taxon>Streptomycetaceae</taxon>
        <taxon>Streptomyces</taxon>
    </lineage>
</organism>
<sequence>MTASSSDFLTATRVFYDTVAEDYAEQFREVFAGAPLDRALLTAYAELVGQGARVADLGCGPGRVTGLLASLGLEMSGLDLSESMLAVARRENPGIRFERGSMLSMGGYADGSLDGAVSWYSSIHTPVEQLPALFAEFHRVLAPGGPLLLAFQVGDEPRRHDRPWGHSVVLDFQRRRPERMTALLAEAGFVPLSCTVREADTGRGETTPHAFLILRKP</sequence>
<reference evidence="2 4" key="1">
    <citation type="submission" date="2015-07" db="EMBL/GenBank/DDBJ databases">
        <title>Draft Genome Sequence of Streptomyces antibioticus, IMRU 3720 reveals insights in the evolution of actinomycin biosynthetic gene clusters in Streptomyces.</title>
        <authorList>
            <person name="Crnovcic I."/>
            <person name="Ruckert C."/>
            <person name="Kalinowksi J."/>
            <person name="Keller U."/>
        </authorList>
    </citation>
    <scope>NUCLEOTIDE SEQUENCE [LARGE SCALE GENOMIC DNA]</scope>
    <source>
        <strain evidence="2 4">DSM 41481</strain>
    </source>
</reference>
<dbReference type="RefSeq" id="WP_078634452.1">
    <property type="nucleotide sequence ID" value="NZ_CM007717.1"/>
</dbReference>
<dbReference type="CDD" id="cd02440">
    <property type="entry name" value="AdoMet_MTases"/>
    <property type="match status" value="1"/>
</dbReference>
<evidence type="ECO:0000313" key="4">
    <source>
        <dbReference type="Proteomes" id="UP000190306"/>
    </source>
</evidence>
<dbReference type="Proteomes" id="UP000190306">
    <property type="component" value="Chromosome"/>
</dbReference>
<keyword evidence="4" id="KW-1185">Reference proteome</keyword>
<protein>
    <submittedName>
        <fullName evidence="2 3">Methyltransferase</fullName>
    </submittedName>
</protein>
<name>A0AAE6YAQ6_STRAT</name>
<evidence type="ECO:0000313" key="2">
    <source>
        <dbReference type="EMBL" id="OOQ49040.1"/>
    </source>
</evidence>
<dbReference type="Pfam" id="PF13649">
    <property type="entry name" value="Methyltransf_25"/>
    <property type="match status" value="1"/>
</dbReference>
<dbReference type="InterPro" id="IPR041698">
    <property type="entry name" value="Methyltransf_25"/>
</dbReference>
<evidence type="ECO:0000313" key="3">
    <source>
        <dbReference type="EMBL" id="QIT46002.1"/>
    </source>
</evidence>
<keyword evidence="3" id="KW-0808">Transferase</keyword>
<keyword evidence="3" id="KW-0489">Methyltransferase</keyword>
<dbReference type="EMBL" id="CP050692">
    <property type="protein sequence ID" value="QIT46002.1"/>
    <property type="molecule type" value="Genomic_DNA"/>
</dbReference>
<proteinExistence type="predicted"/>
<dbReference type="EMBL" id="LHQL01000011">
    <property type="protein sequence ID" value="OOQ49040.1"/>
    <property type="molecule type" value="Genomic_DNA"/>
</dbReference>
<dbReference type="Proteomes" id="UP000502504">
    <property type="component" value="Chromosome"/>
</dbReference>